<name>A0A0E9QVA8_ANGAN</name>
<reference evidence="1" key="2">
    <citation type="journal article" date="2015" name="Fish Shellfish Immunol.">
        <title>Early steps in the European eel (Anguilla anguilla)-Vibrio vulnificus interaction in the gills: Role of the RtxA13 toxin.</title>
        <authorList>
            <person name="Callol A."/>
            <person name="Pajuelo D."/>
            <person name="Ebbesson L."/>
            <person name="Teles M."/>
            <person name="MacKenzie S."/>
            <person name="Amaro C."/>
        </authorList>
    </citation>
    <scope>NUCLEOTIDE SEQUENCE</scope>
</reference>
<dbReference type="AlphaFoldDB" id="A0A0E9QVA8"/>
<protein>
    <submittedName>
        <fullName evidence="1">Uncharacterized protein</fullName>
    </submittedName>
</protein>
<proteinExistence type="predicted"/>
<evidence type="ECO:0000313" key="1">
    <source>
        <dbReference type="EMBL" id="JAH20886.1"/>
    </source>
</evidence>
<sequence>MPKDSLLSPSDKSLLVLLY</sequence>
<accession>A0A0E9QVA8</accession>
<reference evidence="1" key="1">
    <citation type="submission" date="2014-11" db="EMBL/GenBank/DDBJ databases">
        <authorList>
            <person name="Amaro Gonzalez C."/>
        </authorList>
    </citation>
    <scope>NUCLEOTIDE SEQUENCE</scope>
</reference>
<dbReference type="EMBL" id="GBXM01087691">
    <property type="protein sequence ID" value="JAH20886.1"/>
    <property type="molecule type" value="Transcribed_RNA"/>
</dbReference>
<organism evidence="1">
    <name type="scientific">Anguilla anguilla</name>
    <name type="common">European freshwater eel</name>
    <name type="synonym">Muraena anguilla</name>
    <dbReference type="NCBI Taxonomy" id="7936"/>
    <lineage>
        <taxon>Eukaryota</taxon>
        <taxon>Metazoa</taxon>
        <taxon>Chordata</taxon>
        <taxon>Craniata</taxon>
        <taxon>Vertebrata</taxon>
        <taxon>Euteleostomi</taxon>
        <taxon>Actinopterygii</taxon>
        <taxon>Neopterygii</taxon>
        <taxon>Teleostei</taxon>
        <taxon>Anguilliformes</taxon>
        <taxon>Anguillidae</taxon>
        <taxon>Anguilla</taxon>
    </lineage>
</organism>